<evidence type="ECO:0000256" key="3">
    <source>
        <dbReference type="ARBA" id="ARBA00022679"/>
    </source>
</evidence>
<evidence type="ECO:0000313" key="18">
    <source>
        <dbReference type="Proteomes" id="UP000266273"/>
    </source>
</evidence>
<reference evidence="17 18" key="1">
    <citation type="submission" date="2018-08" db="EMBL/GenBank/DDBJ databases">
        <title>Genomic Encyclopedia of Archaeal and Bacterial Type Strains, Phase II (KMG-II): from individual species to whole genera.</title>
        <authorList>
            <person name="Goeker M."/>
        </authorList>
    </citation>
    <scope>NUCLEOTIDE SEQUENCE [LARGE SCALE GENOMIC DNA]</scope>
    <source>
        <strain evidence="17 18">DSM 5002</strain>
    </source>
</reference>
<dbReference type="InterPro" id="IPR006295">
    <property type="entry name" value="DNA_primase_DnaG"/>
</dbReference>
<dbReference type="InterPro" id="IPR013264">
    <property type="entry name" value="DNAG_N"/>
</dbReference>
<dbReference type="PANTHER" id="PTHR30313">
    <property type="entry name" value="DNA PRIMASE"/>
    <property type="match status" value="1"/>
</dbReference>
<comment type="similarity">
    <text evidence="12 13">Belongs to the DnaG primase family.</text>
</comment>
<comment type="cofactor">
    <cofactor evidence="13">
        <name>Zn(2+)</name>
        <dbReference type="ChEBI" id="CHEBI:29105"/>
    </cofactor>
    <text evidence="13">Binds 1 zinc ion per monomer.</text>
</comment>
<proteinExistence type="inferred from homology"/>
<dbReference type="GO" id="GO:0006269">
    <property type="term" value="P:DNA replication, synthesis of primer"/>
    <property type="evidence" value="ECO:0007669"/>
    <property type="project" value="UniProtKB-UniRule"/>
</dbReference>
<evidence type="ECO:0000256" key="9">
    <source>
        <dbReference type="ARBA" id="ARBA00022842"/>
    </source>
</evidence>
<keyword evidence="4 12" id="KW-0548">Nucleotidyltransferase</keyword>
<dbReference type="FunFam" id="3.40.1360.10:FF:000002">
    <property type="entry name" value="DNA primase"/>
    <property type="match status" value="1"/>
</dbReference>
<dbReference type="GO" id="GO:0003677">
    <property type="term" value="F:DNA binding"/>
    <property type="evidence" value="ECO:0007669"/>
    <property type="project" value="UniProtKB-KW"/>
</dbReference>
<dbReference type="SUPFAM" id="SSF56731">
    <property type="entry name" value="DNA primase core"/>
    <property type="match status" value="1"/>
</dbReference>
<keyword evidence="2 12" id="KW-0639">Primosome</keyword>
<dbReference type="FunFam" id="3.90.580.10:FF:000001">
    <property type="entry name" value="DNA primase"/>
    <property type="match status" value="1"/>
</dbReference>
<evidence type="ECO:0000256" key="12">
    <source>
        <dbReference type="HAMAP-Rule" id="MF_00974"/>
    </source>
</evidence>
<dbReference type="PROSITE" id="PS50880">
    <property type="entry name" value="TOPRIM"/>
    <property type="match status" value="1"/>
</dbReference>
<dbReference type="Pfam" id="PF01807">
    <property type="entry name" value="Zn_ribbon_DnaG"/>
    <property type="match status" value="1"/>
</dbReference>
<evidence type="ECO:0000256" key="5">
    <source>
        <dbReference type="ARBA" id="ARBA00022705"/>
    </source>
</evidence>
<dbReference type="OrthoDB" id="9803773at2"/>
<evidence type="ECO:0000256" key="4">
    <source>
        <dbReference type="ARBA" id="ARBA00022695"/>
    </source>
</evidence>
<protein>
    <recommendedName>
        <fullName evidence="12 13">DNA primase</fullName>
        <ecNumber evidence="12">2.7.7.101</ecNumber>
    </recommendedName>
</protein>
<dbReference type="GO" id="GO:0000428">
    <property type="term" value="C:DNA-directed RNA polymerase complex"/>
    <property type="evidence" value="ECO:0007669"/>
    <property type="project" value="UniProtKB-KW"/>
</dbReference>
<dbReference type="SMART" id="SM00493">
    <property type="entry name" value="TOPRIM"/>
    <property type="match status" value="1"/>
</dbReference>
<evidence type="ECO:0000256" key="10">
    <source>
        <dbReference type="ARBA" id="ARBA00023125"/>
    </source>
</evidence>
<evidence type="ECO:0000256" key="7">
    <source>
        <dbReference type="ARBA" id="ARBA00022771"/>
    </source>
</evidence>
<dbReference type="EMBL" id="QXDF01000001">
    <property type="protein sequence ID" value="RIA55406.1"/>
    <property type="molecule type" value="Genomic_DNA"/>
</dbReference>
<accession>A0A397Q201</accession>
<keyword evidence="14" id="KW-0175">Coiled coil</keyword>
<dbReference type="AlphaFoldDB" id="A0A397Q201"/>
<dbReference type="GO" id="GO:0003899">
    <property type="term" value="F:DNA-directed RNA polymerase activity"/>
    <property type="evidence" value="ECO:0007669"/>
    <property type="project" value="UniProtKB-UniRule"/>
</dbReference>
<keyword evidence="8 13" id="KW-0862">Zinc</keyword>
<keyword evidence="18" id="KW-1185">Reference proteome</keyword>
<evidence type="ECO:0000256" key="1">
    <source>
        <dbReference type="ARBA" id="ARBA00022478"/>
    </source>
</evidence>
<evidence type="ECO:0000256" key="14">
    <source>
        <dbReference type="SAM" id="Coils"/>
    </source>
</evidence>
<evidence type="ECO:0000259" key="16">
    <source>
        <dbReference type="PROSITE" id="PS50880"/>
    </source>
</evidence>
<dbReference type="InterPro" id="IPR002694">
    <property type="entry name" value="Znf_CHC2"/>
</dbReference>
<feature type="coiled-coil region" evidence="14">
    <location>
        <begin position="570"/>
        <end position="597"/>
    </location>
</feature>
<evidence type="ECO:0000256" key="15">
    <source>
        <dbReference type="SAM" id="MobiDB-lite"/>
    </source>
</evidence>
<dbReference type="InterPro" id="IPR030846">
    <property type="entry name" value="DnaG_bac"/>
</dbReference>
<comment type="subunit">
    <text evidence="12">Monomer. Interacts with DnaB.</text>
</comment>
<evidence type="ECO:0000256" key="11">
    <source>
        <dbReference type="ARBA" id="ARBA00023163"/>
    </source>
</evidence>
<comment type="function">
    <text evidence="12 13">RNA polymerase that catalyzes the synthesis of short RNA molecules used as primers for DNA polymerase during DNA replication.</text>
</comment>
<keyword evidence="11 12" id="KW-0804">Transcription</keyword>
<keyword evidence="9" id="KW-0460">Magnesium</keyword>
<dbReference type="Gene3D" id="3.40.1360.10">
    <property type="match status" value="1"/>
</dbReference>
<dbReference type="SMART" id="SM00400">
    <property type="entry name" value="ZnF_CHCC"/>
    <property type="match status" value="1"/>
</dbReference>
<dbReference type="Pfam" id="PF08275">
    <property type="entry name" value="DNAG_N"/>
    <property type="match status" value="1"/>
</dbReference>
<dbReference type="GO" id="GO:1990077">
    <property type="term" value="C:primosome complex"/>
    <property type="evidence" value="ECO:0007669"/>
    <property type="project" value="UniProtKB-KW"/>
</dbReference>
<keyword evidence="10 12" id="KW-0238">DNA-binding</keyword>
<evidence type="ECO:0000256" key="6">
    <source>
        <dbReference type="ARBA" id="ARBA00022723"/>
    </source>
</evidence>
<feature type="domain" description="Toprim" evidence="16">
    <location>
        <begin position="257"/>
        <end position="339"/>
    </location>
</feature>
<dbReference type="NCBIfam" id="TIGR01391">
    <property type="entry name" value="dnaG"/>
    <property type="match status" value="1"/>
</dbReference>
<dbReference type="EC" id="2.7.7.101" evidence="12"/>
<dbReference type="InterPro" id="IPR037068">
    <property type="entry name" value="DNA_primase_core_N_sf"/>
</dbReference>
<evidence type="ECO:0000256" key="13">
    <source>
        <dbReference type="PIRNR" id="PIRNR002811"/>
    </source>
</evidence>
<keyword evidence="3 12" id="KW-0808">Transferase</keyword>
<dbReference type="SUPFAM" id="SSF57783">
    <property type="entry name" value="Zinc beta-ribbon"/>
    <property type="match status" value="1"/>
</dbReference>
<dbReference type="Pfam" id="PF13662">
    <property type="entry name" value="Toprim_4"/>
    <property type="match status" value="1"/>
</dbReference>
<dbReference type="FunFam" id="3.90.980.10:FF:000001">
    <property type="entry name" value="DNA primase"/>
    <property type="match status" value="1"/>
</dbReference>
<evidence type="ECO:0000256" key="2">
    <source>
        <dbReference type="ARBA" id="ARBA00022515"/>
    </source>
</evidence>
<keyword evidence="7" id="KW-0863">Zinc-finger</keyword>
<evidence type="ECO:0000313" key="17">
    <source>
        <dbReference type="EMBL" id="RIA55406.1"/>
    </source>
</evidence>
<organism evidence="17 18">
    <name type="scientific">Dichotomicrobium thermohalophilum</name>
    <dbReference type="NCBI Taxonomy" id="933063"/>
    <lineage>
        <taxon>Bacteria</taxon>
        <taxon>Pseudomonadati</taxon>
        <taxon>Pseudomonadota</taxon>
        <taxon>Alphaproteobacteria</taxon>
        <taxon>Hyphomicrobiales</taxon>
        <taxon>Hyphomicrobiaceae</taxon>
        <taxon>Dichotomicrobium</taxon>
    </lineage>
</organism>
<keyword evidence="6 13" id="KW-0479">Metal-binding</keyword>
<keyword evidence="1 12" id="KW-0240">DNA-directed RNA polymerase</keyword>
<dbReference type="Gene3D" id="3.90.580.10">
    <property type="entry name" value="Zinc finger, CHC2-type domain"/>
    <property type="match status" value="1"/>
</dbReference>
<comment type="caution">
    <text evidence="17">The sequence shown here is derived from an EMBL/GenBank/DDBJ whole genome shotgun (WGS) entry which is preliminary data.</text>
</comment>
<keyword evidence="5 12" id="KW-0235">DNA replication</keyword>
<dbReference type="CDD" id="cd03364">
    <property type="entry name" value="TOPRIM_DnaG_primases"/>
    <property type="match status" value="1"/>
</dbReference>
<dbReference type="Proteomes" id="UP000266273">
    <property type="component" value="Unassembled WGS sequence"/>
</dbReference>
<dbReference type="Gene3D" id="3.90.980.10">
    <property type="entry name" value="DNA primase, catalytic core, N-terminal domain"/>
    <property type="match status" value="1"/>
</dbReference>
<name>A0A397Q201_9HYPH</name>
<gene>
    <name evidence="12" type="primary">dnaG</name>
    <name evidence="17" type="ORF">BXY53_0471</name>
</gene>
<dbReference type="InterPro" id="IPR034151">
    <property type="entry name" value="TOPRIM_DnaG_bac"/>
</dbReference>
<dbReference type="PANTHER" id="PTHR30313:SF2">
    <property type="entry name" value="DNA PRIMASE"/>
    <property type="match status" value="1"/>
</dbReference>
<dbReference type="InterPro" id="IPR006171">
    <property type="entry name" value="TOPRIM_dom"/>
</dbReference>
<comment type="caution">
    <text evidence="12">Lacks conserved residue(s) required for the propagation of feature annotation.</text>
</comment>
<dbReference type="PIRSF" id="PIRSF002811">
    <property type="entry name" value="DnaG"/>
    <property type="match status" value="1"/>
</dbReference>
<dbReference type="InterPro" id="IPR050219">
    <property type="entry name" value="DnaG_primase"/>
</dbReference>
<dbReference type="GO" id="GO:0005737">
    <property type="term" value="C:cytoplasm"/>
    <property type="evidence" value="ECO:0007669"/>
    <property type="project" value="TreeGrafter"/>
</dbReference>
<dbReference type="GO" id="GO:0008270">
    <property type="term" value="F:zinc ion binding"/>
    <property type="evidence" value="ECO:0007669"/>
    <property type="project" value="UniProtKB-KW"/>
</dbReference>
<evidence type="ECO:0000256" key="8">
    <source>
        <dbReference type="ARBA" id="ARBA00022833"/>
    </source>
</evidence>
<dbReference type="InterPro" id="IPR036977">
    <property type="entry name" value="DNA_primase_Znf_CHC2"/>
</dbReference>
<feature type="region of interest" description="Disordered" evidence="15">
    <location>
        <begin position="426"/>
        <end position="447"/>
    </location>
</feature>
<dbReference type="RefSeq" id="WP_119060314.1">
    <property type="nucleotide sequence ID" value="NZ_QXDF01000001.1"/>
</dbReference>
<dbReference type="HAMAP" id="MF_00974">
    <property type="entry name" value="DNA_primase_DnaG"/>
    <property type="match status" value="1"/>
</dbReference>
<sequence>MKFPQHLLDEIRARLPVSAVVSRRVRLKRQGREFVGLSPFKDEKTPSFTVNDQKGFYHCFATGEHGDIFTFLMKTEGLSFPEAVQQLAGEAGVDLPKPSAQDEAREAERDRLLRLTETACKWFEAQLRGNAGAAALDYLHRRGLDAETTAAFRIGYAPASRSALKSHLTAQGFSVEDMAAAGMVIAGEDIATPYDRFRHRIIFPITDLRGQVIAFGGRALDPDQPAKYLNSPETPLFHKGAMLFNAANARKAAHERGEVIVAEGYMDVIAIAAAGFPQAVAPLGTALTEQQLKLLWRMADEPILCFDGDEAGGRAAYRAAEAALPLLAPGKSLRFAYLPEGLDPDDLIRRDGAGAMRSILEQAKPLIDVIWQRETGAGDWSTPERRAALEARLRTLAGTIGEPTVRNYYTRAFRDRLFQMFRTAPRRREQPPRHRTNGWRQPSAGYGDRAGASEALANSALVRRPDGGSPVREAVIVQALVRHPWLLDTVAEDVATLHLESQAARRLLDGLNAAHVTINQLDIDSLRHHLHNMGLDGALKETESLAACELGAHFRADASRADIEAAWQHITALHRKASALRQELAAAEQAFAEEQSEENFIRLRALNEELANLDHGADLPDA</sequence>
<comment type="catalytic activity">
    <reaction evidence="12">
        <text>ssDNA + n NTP = ssDNA/pppN(pN)n-1 hybrid + (n-1) diphosphate.</text>
        <dbReference type="EC" id="2.7.7.101"/>
    </reaction>
</comment>